<keyword evidence="3 11" id="KW-0963">Cytoplasm</keyword>
<dbReference type="InterPro" id="IPR033721">
    <property type="entry name" value="ProRS_core_arch_euk"/>
</dbReference>
<evidence type="ECO:0000256" key="2">
    <source>
        <dbReference type="ARBA" id="ARBA00011738"/>
    </source>
</evidence>
<comment type="similarity">
    <text evidence="10 11">Belongs to the class-II aminoacyl-tRNA synthetase family. ProS type 3 subfamily.</text>
</comment>
<dbReference type="HAMAP" id="MF_01571">
    <property type="entry name" value="Pro_tRNA_synth_type3"/>
    <property type="match status" value="1"/>
</dbReference>
<evidence type="ECO:0000256" key="11">
    <source>
        <dbReference type="HAMAP-Rule" id="MF_01571"/>
    </source>
</evidence>
<dbReference type="Gene3D" id="3.30.110.30">
    <property type="entry name" value="C-terminal domain of ProRS"/>
    <property type="match status" value="1"/>
</dbReference>
<dbReference type="InterPro" id="IPR016061">
    <property type="entry name" value="Pro-tRNA_ligase_II_C"/>
</dbReference>
<dbReference type="Pfam" id="PF09180">
    <property type="entry name" value="ProRS-C_1"/>
    <property type="match status" value="1"/>
</dbReference>
<comment type="subcellular location">
    <subcellularLocation>
        <location evidence="1 11">Cytoplasm</location>
    </subcellularLocation>
</comment>
<keyword evidence="5 11" id="KW-0547">Nucleotide-binding</keyword>
<dbReference type="GO" id="GO:0006433">
    <property type="term" value="P:prolyl-tRNA aminoacylation"/>
    <property type="evidence" value="ECO:0007669"/>
    <property type="project" value="UniProtKB-UniRule"/>
</dbReference>
<evidence type="ECO:0000313" key="14">
    <source>
        <dbReference type="Proteomes" id="UP000295325"/>
    </source>
</evidence>
<keyword evidence="14" id="KW-1185">Reference proteome</keyword>
<comment type="subunit">
    <text evidence="2 11">Homodimer.</text>
</comment>
<name>A0A4R7KTI6_9CLOT</name>
<dbReference type="CDD" id="cd00778">
    <property type="entry name" value="ProRS_core_arch_euk"/>
    <property type="match status" value="1"/>
</dbReference>
<dbReference type="InterPro" id="IPR006195">
    <property type="entry name" value="aa-tRNA-synth_II"/>
</dbReference>
<protein>
    <recommendedName>
        <fullName evidence="11">Proline--tRNA ligase</fullName>
        <ecNumber evidence="11">6.1.1.15</ecNumber>
    </recommendedName>
    <alternativeName>
        <fullName evidence="11">Prolyl-tRNA synthetase</fullName>
        <shortName evidence="11">ProRS</shortName>
    </alternativeName>
</protein>
<dbReference type="Gene3D" id="3.40.50.800">
    <property type="entry name" value="Anticodon-binding domain"/>
    <property type="match status" value="1"/>
</dbReference>
<dbReference type="Pfam" id="PF03129">
    <property type="entry name" value="HGTP_anticodon"/>
    <property type="match status" value="1"/>
</dbReference>
<evidence type="ECO:0000256" key="8">
    <source>
        <dbReference type="ARBA" id="ARBA00023146"/>
    </source>
</evidence>
<dbReference type="FunFam" id="3.40.50.800:FF:000005">
    <property type="entry name" value="bifunctional glutamate/proline--tRNA ligase"/>
    <property type="match status" value="1"/>
</dbReference>
<dbReference type="FunFam" id="3.30.110.30:FF:000005">
    <property type="entry name" value="Proline--tRNA ligase"/>
    <property type="match status" value="1"/>
</dbReference>
<dbReference type="GO" id="GO:0005737">
    <property type="term" value="C:cytoplasm"/>
    <property type="evidence" value="ECO:0007669"/>
    <property type="project" value="UniProtKB-SubCell"/>
</dbReference>
<gene>
    <name evidence="11" type="primary">proS</name>
    <name evidence="13" type="ORF">EDD71_10482</name>
</gene>
<dbReference type="EC" id="6.1.1.15" evidence="11"/>
<dbReference type="SUPFAM" id="SSF64586">
    <property type="entry name" value="C-terminal domain of ProRS"/>
    <property type="match status" value="1"/>
</dbReference>
<dbReference type="InterPro" id="IPR002316">
    <property type="entry name" value="Pro-tRNA-ligase_IIa"/>
</dbReference>
<dbReference type="EMBL" id="SOAZ01000004">
    <property type="protein sequence ID" value="TDT62358.1"/>
    <property type="molecule type" value="Genomic_DNA"/>
</dbReference>
<evidence type="ECO:0000256" key="9">
    <source>
        <dbReference type="ARBA" id="ARBA00047671"/>
    </source>
</evidence>
<evidence type="ECO:0000259" key="12">
    <source>
        <dbReference type="PROSITE" id="PS50862"/>
    </source>
</evidence>
<dbReference type="GO" id="GO:0016740">
    <property type="term" value="F:transferase activity"/>
    <property type="evidence" value="ECO:0007669"/>
    <property type="project" value="UniProtKB-ARBA"/>
</dbReference>
<dbReference type="Proteomes" id="UP000295325">
    <property type="component" value="Unassembled WGS sequence"/>
</dbReference>
<comment type="caution">
    <text evidence="13">The sequence shown here is derived from an EMBL/GenBank/DDBJ whole genome shotgun (WGS) entry which is preliminary data.</text>
</comment>
<dbReference type="NCBIfam" id="TIGR00408">
    <property type="entry name" value="proS_fam_I"/>
    <property type="match status" value="1"/>
</dbReference>
<dbReference type="RefSeq" id="WP_133627358.1">
    <property type="nucleotide sequence ID" value="NZ_SOAZ01000004.1"/>
</dbReference>
<dbReference type="GO" id="GO:0004827">
    <property type="term" value="F:proline-tRNA ligase activity"/>
    <property type="evidence" value="ECO:0007669"/>
    <property type="project" value="UniProtKB-UniRule"/>
</dbReference>
<comment type="domain">
    <text evidence="11">Consists of three domains: the N-terminal catalytic domain, the anticodon-binding domain and the C-terminal extension.</text>
</comment>
<evidence type="ECO:0000256" key="5">
    <source>
        <dbReference type="ARBA" id="ARBA00022741"/>
    </source>
</evidence>
<dbReference type="GO" id="GO:0140096">
    <property type="term" value="F:catalytic activity, acting on a protein"/>
    <property type="evidence" value="ECO:0007669"/>
    <property type="project" value="UniProtKB-ARBA"/>
</dbReference>
<dbReference type="Gene3D" id="3.30.930.10">
    <property type="entry name" value="Bira Bifunctional Protein, Domain 2"/>
    <property type="match status" value="1"/>
</dbReference>
<dbReference type="SMART" id="SM00946">
    <property type="entry name" value="ProRS-C_1"/>
    <property type="match status" value="1"/>
</dbReference>
<dbReference type="GO" id="GO:0005524">
    <property type="term" value="F:ATP binding"/>
    <property type="evidence" value="ECO:0007669"/>
    <property type="project" value="UniProtKB-UniRule"/>
</dbReference>
<sequence>MEKEKKFVEAITSMEEDFAKWYTDVVKKAELVDYSSVRGCMIIRPYGYAIWENIQKYLDSMLKETGHENVYMPLFIPENLLKKEAEHVEGFAPEVAWVTHGGNEELTERLCVRPTSETLFCDHYSKIIQSYKDLPKLYNQWCSVVRWEKTTRPFLRTTEFLWQEGHTAHATAEEAQEETIRMLNIYAKLCEEILAIPVVKGQKTDKEKFAGAKATYTIESLMHDGKALQCGTSHNFGDGFARAFDIQYTDKDGKLKYVHQTSWGITTRLIGAIIMVHGDNSGLVLPPAIAPTQLIIIPIAMHKPGVVEKAAELKERLSKVARVNMDVSDKMPGWKFSEYEMKGVPLRLEVGPKDIEKNQVVLVRRDSREKIVVSMDEIETKIPEILQDIQRSLLEKARAAQLEKTSTATTLDEFVDLINNKPGFIKAMWCGERECEDKIKELTSATSRCMPFEQEHVSDTCICCGKPAKKLVYWGRAY</sequence>
<dbReference type="InterPro" id="IPR004499">
    <property type="entry name" value="Pro-tRNA-ligase_IIa_arc-type"/>
</dbReference>
<dbReference type="InterPro" id="IPR045864">
    <property type="entry name" value="aa-tRNA-synth_II/BPL/LPL"/>
</dbReference>
<dbReference type="Pfam" id="PF00587">
    <property type="entry name" value="tRNA-synt_2b"/>
    <property type="match status" value="1"/>
</dbReference>
<dbReference type="InterPro" id="IPR036621">
    <property type="entry name" value="Anticodon-bd_dom_sf"/>
</dbReference>
<evidence type="ECO:0000256" key="7">
    <source>
        <dbReference type="ARBA" id="ARBA00022917"/>
    </source>
</evidence>
<feature type="domain" description="Aminoacyl-transfer RNA synthetases class-II family profile" evidence="12">
    <location>
        <begin position="44"/>
        <end position="286"/>
    </location>
</feature>
<evidence type="ECO:0000313" key="13">
    <source>
        <dbReference type="EMBL" id="TDT62358.1"/>
    </source>
</evidence>
<dbReference type="GO" id="GO:0017101">
    <property type="term" value="C:aminoacyl-tRNA synthetase multienzyme complex"/>
    <property type="evidence" value="ECO:0007669"/>
    <property type="project" value="TreeGrafter"/>
</dbReference>
<keyword evidence="6 11" id="KW-0067">ATP-binding</keyword>
<evidence type="ECO:0000256" key="6">
    <source>
        <dbReference type="ARBA" id="ARBA00022840"/>
    </source>
</evidence>
<dbReference type="InterPro" id="IPR002314">
    <property type="entry name" value="aa-tRNA-synt_IIb"/>
</dbReference>
<dbReference type="InterPro" id="IPR004154">
    <property type="entry name" value="Anticodon-bd"/>
</dbReference>
<dbReference type="SUPFAM" id="SSF55681">
    <property type="entry name" value="Class II aaRS and biotin synthetases"/>
    <property type="match status" value="1"/>
</dbReference>
<keyword evidence="4 11" id="KW-0436">Ligase</keyword>
<proteinExistence type="inferred from homology"/>
<dbReference type="InterPro" id="IPR017449">
    <property type="entry name" value="Pro-tRNA_synth_II"/>
</dbReference>
<evidence type="ECO:0000256" key="4">
    <source>
        <dbReference type="ARBA" id="ARBA00022598"/>
    </source>
</evidence>
<dbReference type="PRINTS" id="PR01046">
    <property type="entry name" value="TRNASYNTHPRO"/>
</dbReference>
<dbReference type="OrthoDB" id="9809052at2"/>
<dbReference type="PANTHER" id="PTHR43382:SF2">
    <property type="entry name" value="BIFUNCTIONAL GLUTAMATE_PROLINE--TRNA LIGASE"/>
    <property type="match status" value="1"/>
</dbReference>
<keyword evidence="8 11" id="KW-0030">Aminoacyl-tRNA synthetase</keyword>
<comment type="function">
    <text evidence="11">Catalyzes the attachment of proline to tRNA(Pro) in a two-step reaction: proline is first activated by ATP to form Pro-AMP and then transferred to the acceptor end of tRNA(Pro).</text>
</comment>
<dbReference type="AlphaFoldDB" id="A0A4R7KTI6"/>
<evidence type="ECO:0000256" key="3">
    <source>
        <dbReference type="ARBA" id="ARBA00022490"/>
    </source>
</evidence>
<evidence type="ECO:0000256" key="1">
    <source>
        <dbReference type="ARBA" id="ARBA00004496"/>
    </source>
</evidence>
<dbReference type="SUPFAM" id="SSF52954">
    <property type="entry name" value="Class II aaRS ABD-related"/>
    <property type="match status" value="1"/>
</dbReference>
<keyword evidence="7 11" id="KW-0648">Protein biosynthesis</keyword>
<dbReference type="PROSITE" id="PS50862">
    <property type="entry name" value="AA_TRNA_LIGASE_II"/>
    <property type="match status" value="1"/>
</dbReference>
<organism evidence="13 14">
    <name type="scientific">Fonticella tunisiensis</name>
    <dbReference type="NCBI Taxonomy" id="1096341"/>
    <lineage>
        <taxon>Bacteria</taxon>
        <taxon>Bacillati</taxon>
        <taxon>Bacillota</taxon>
        <taxon>Clostridia</taxon>
        <taxon>Eubacteriales</taxon>
        <taxon>Clostridiaceae</taxon>
        <taxon>Fonticella</taxon>
    </lineage>
</organism>
<reference evidence="13 14" key="1">
    <citation type="submission" date="2019-03" db="EMBL/GenBank/DDBJ databases">
        <title>Genomic Encyclopedia of Type Strains, Phase IV (KMG-IV): sequencing the most valuable type-strain genomes for metagenomic binning, comparative biology and taxonomic classification.</title>
        <authorList>
            <person name="Goeker M."/>
        </authorList>
    </citation>
    <scope>NUCLEOTIDE SEQUENCE [LARGE SCALE GENOMIC DNA]</scope>
    <source>
        <strain evidence="13 14">DSM 24455</strain>
    </source>
</reference>
<dbReference type="CDD" id="cd00862">
    <property type="entry name" value="ProRS_anticodon_zinc"/>
    <property type="match status" value="1"/>
</dbReference>
<evidence type="ECO:0000256" key="10">
    <source>
        <dbReference type="ARBA" id="ARBA00060806"/>
    </source>
</evidence>
<dbReference type="PANTHER" id="PTHR43382">
    <property type="entry name" value="PROLYL-TRNA SYNTHETASE"/>
    <property type="match status" value="1"/>
</dbReference>
<comment type="catalytic activity">
    <reaction evidence="9 11">
        <text>tRNA(Pro) + L-proline + ATP = L-prolyl-tRNA(Pro) + AMP + diphosphate</text>
        <dbReference type="Rhea" id="RHEA:14305"/>
        <dbReference type="Rhea" id="RHEA-COMP:9700"/>
        <dbReference type="Rhea" id="RHEA-COMP:9702"/>
        <dbReference type="ChEBI" id="CHEBI:30616"/>
        <dbReference type="ChEBI" id="CHEBI:33019"/>
        <dbReference type="ChEBI" id="CHEBI:60039"/>
        <dbReference type="ChEBI" id="CHEBI:78442"/>
        <dbReference type="ChEBI" id="CHEBI:78532"/>
        <dbReference type="ChEBI" id="CHEBI:456215"/>
        <dbReference type="EC" id="6.1.1.15"/>
    </reaction>
</comment>
<dbReference type="FunFam" id="3.30.930.10:FF:000023">
    <property type="entry name" value="Proline--tRNA ligase"/>
    <property type="match status" value="1"/>
</dbReference>
<accession>A0A4R7KTI6</accession>